<dbReference type="InterPro" id="IPR027523">
    <property type="entry name" value="CLU_prot"/>
</dbReference>
<name>A0A9D4YFM5_PEA</name>
<comment type="caution">
    <text evidence="1">The sequence shown here is derived from an EMBL/GenBank/DDBJ whole genome shotgun (WGS) entry which is preliminary data.</text>
</comment>
<organism evidence="1 2">
    <name type="scientific">Pisum sativum</name>
    <name type="common">Garden pea</name>
    <name type="synonym">Lathyrus oleraceus</name>
    <dbReference type="NCBI Taxonomy" id="3888"/>
    <lineage>
        <taxon>Eukaryota</taxon>
        <taxon>Viridiplantae</taxon>
        <taxon>Streptophyta</taxon>
        <taxon>Embryophyta</taxon>
        <taxon>Tracheophyta</taxon>
        <taxon>Spermatophyta</taxon>
        <taxon>Magnoliopsida</taxon>
        <taxon>eudicotyledons</taxon>
        <taxon>Gunneridae</taxon>
        <taxon>Pentapetalae</taxon>
        <taxon>rosids</taxon>
        <taxon>fabids</taxon>
        <taxon>Fabales</taxon>
        <taxon>Fabaceae</taxon>
        <taxon>Papilionoideae</taxon>
        <taxon>50 kb inversion clade</taxon>
        <taxon>NPAAA clade</taxon>
        <taxon>Hologalegina</taxon>
        <taxon>IRL clade</taxon>
        <taxon>Fabeae</taxon>
        <taxon>Lathyrus</taxon>
    </lineage>
</organism>
<dbReference type="EMBL" id="JAMSHJ010000002">
    <property type="protein sequence ID" value="KAI5438716.1"/>
    <property type="molecule type" value="Genomic_DNA"/>
</dbReference>
<proteinExistence type="predicted"/>
<gene>
    <name evidence="1" type="ORF">KIW84_024443</name>
</gene>
<sequence length="106" mass="12044">MIARTYLLGYNGANSSEQNINEPNNDELSSSNELDKLLPEEAFSRLKEFVYGLHLKSVDELINTAHKFYDEVALPKLVTDFASLELSLAYRFPIQLRLQYCVGVSL</sequence>
<evidence type="ECO:0000313" key="1">
    <source>
        <dbReference type="EMBL" id="KAI5438716.1"/>
    </source>
</evidence>
<reference evidence="1 2" key="1">
    <citation type="journal article" date="2022" name="Nat. Genet.">
        <title>Improved pea reference genome and pan-genome highlight genomic features and evolutionary characteristics.</title>
        <authorList>
            <person name="Yang T."/>
            <person name="Liu R."/>
            <person name="Luo Y."/>
            <person name="Hu S."/>
            <person name="Wang D."/>
            <person name="Wang C."/>
            <person name="Pandey M.K."/>
            <person name="Ge S."/>
            <person name="Xu Q."/>
            <person name="Li N."/>
            <person name="Li G."/>
            <person name="Huang Y."/>
            <person name="Saxena R.K."/>
            <person name="Ji Y."/>
            <person name="Li M."/>
            <person name="Yan X."/>
            <person name="He Y."/>
            <person name="Liu Y."/>
            <person name="Wang X."/>
            <person name="Xiang C."/>
            <person name="Varshney R.K."/>
            <person name="Ding H."/>
            <person name="Gao S."/>
            <person name="Zong X."/>
        </authorList>
    </citation>
    <scope>NUCLEOTIDE SEQUENCE [LARGE SCALE GENOMIC DNA]</scope>
    <source>
        <strain evidence="1 2">cv. Zhongwan 6</strain>
    </source>
</reference>
<dbReference type="PANTHER" id="PTHR12601">
    <property type="entry name" value="EUKARYOTIC TRANSLATION INITIATION FACTOR 3 SUBUNIT EIF-3"/>
    <property type="match status" value="1"/>
</dbReference>
<dbReference type="Proteomes" id="UP001058974">
    <property type="component" value="Chromosome 2"/>
</dbReference>
<evidence type="ECO:0000313" key="2">
    <source>
        <dbReference type="Proteomes" id="UP001058974"/>
    </source>
</evidence>
<dbReference type="AlphaFoldDB" id="A0A9D4YFM5"/>
<dbReference type="PANTHER" id="PTHR12601:SF45">
    <property type="entry name" value="PROTEIN REDUCED CHLOROPLAST COVERAGE 3"/>
    <property type="match status" value="1"/>
</dbReference>
<keyword evidence="2" id="KW-1185">Reference proteome</keyword>
<accession>A0A9D4YFM5</accession>
<dbReference type="Gramene" id="Psat02G0444300-T1">
    <property type="protein sequence ID" value="KAI5438716.1"/>
    <property type="gene ID" value="KIW84_024443"/>
</dbReference>
<protein>
    <submittedName>
        <fullName evidence="1">Uncharacterized protein</fullName>
    </submittedName>
</protein>
<dbReference type="GO" id="GO:0005737">
    <property type="term" value="C:cytoplasm"/>
    <property type="evidence" value="ECO:0007669"/>
    <property type="project" value="TreeGrafter"/>
</dbReference>